<proteinExistence type="predicted"/>
<dbReference type="Proteomes" id="UP000006426">
    <property type="component" value="Plasmid pmppla107"/>
</dbReference>
<dbReference type="RefSeq" id="WP_005742504.1">
    <property type="nucleotide sequence ID" value="NZ_CP031226.1"/>
</dbReference>
<protein>
    <submittedName>
        <fullName evidence="1">Uncharacterized protein</fullName>
    </submittedName>
</protein>
<name>A0AAD0VAJ3_PSEAV</name>
<reference evidence="1 2" key="1">
    <citation type="journal article" date="2011" name="PLoS Pathog.">
        <title>Dynamic evolution of pathogenicity revealed by sequencing and comparative genomics of 19 Pseudomonas syringae isolates.</title>
        <authorList>
            <person name="Baltrus D.A."/>
            <person name="Nishimura M.T."/>
            <person name="Romanchuk A."/>
            <person name="Chang J.H."/>
            <person name="Mukhtar M.S."/>
            <person name="Cherkis K."/>
            <person name="Roach J."/>
            <person name="Grant S.R."/>
            <person name="Jones C.D."/>
            <person name="Dangl J.L."/>
        </authorList>
    </citation>
    <scope>NUCLEOTIDE SEQUENCE [LARGE SCALE GENOMIC DNA]</scope>
    <source>
        <strain evidence="1 2">M301315</strain>
    </source>
</reference>
<gene>
    <name evidence="1" type="ORF">PLA107_034850</name>
</gene>
<sequence length="253" mass="28810">MREIFRHINKLPLWQMMILAIDDGFRHVSLQNHQRDRSVRADYLADEVLHRFAQRMLKTPESLSLFKEAERLTIQLERARRGLEGNLKKVEAFPQHATHPQKFLDAAEFMLAQTRGFLGMENAVKSGTTRLRQMLYPEPPKARPTELDKFFATHIDPDGEGDRVKALSDSTLAVKVVQMTSQNELARPGSVVYGTATLKVYLPRMLAGLLEGISVEAESASLREYVDSTQHLLGHLQRCQRQVDLLIDPSPQL</sequence>
<accession>A0AAD0VAJ3</accession>
<evidence type="ECO:0000313" key="2">
    <source>
        <dbReference type="Proteomes" id="UP000006426"/>
    </source>
</evidence>
<organism evidence="1 2">
    <name type="scientific">Pseudomonas amygdali pv. lachrymans str. M301315</name>
    <dbReference type="NCBI Taxonomy" id="629260"/>
    <lineage>
        <taxon>Bacteria</taxon>
        <taxon>Pseudomonadati</taxon>
        <taxon>Pseudomonadota</taxon>
        <taxon>Gammaproteobacteria</taxon>
        <taxon>Pseudomonadales</taxon>
        <taxon>Pseudomonadaceae</taxon>
        <taxon>Pseudomonas</taxon>
        <taxon>Pseudomonas amygdali</taxon>
    </lineage>
</organism>
<dbReference type="AlphaFoldDB" id="A0AAD0VAJ3"/>
<dbReference type="GeneID" id="39473933"/>
<geneLocation type="plasmid" evidence="2">
    <name>pmppla107</name>
</geneLocation>
<evidence type="ECO:0000313" key="1">
    <source>
        <dbReference type="EMBL" id="AXH60352.1"/>
    </source>
</evidence>
<dbReference type="EMBL" id="CP031226">
    <property type="protein sequence ID" value="AXH60352.1"/>
    <property type="molecule type" value="Genomic_DNA"/>
</dbReference>
<keyword evidence="1" id="KW-0614">Plasmid</keyword>